<evidence type="ECO:0000313" key="1">
    <source>
        <dbReference type="EMBL" id="RHX91761.1"/>
    </source>
</evidence>
<proteinExistence type="predicted"/>
<protein>
    <submittedName>
        <fullName evidence="1">Uncharacterized protein</fullName>
    </submittedName>
</protein>
<reference evidence="2" key="1">
    <citation type="submission" date="2018-05" db="EMBL/GenBank/DDBJ databases">
        <title>Leptospira yasudae sp. nov. and Leptospira stimsonii sp. nov., two pathogenic species of the genus Leptospira isolated from environmental sources.</title>
        <authorList>
            <person name="Casanovas-Massana A."/>
            <person name="Hamond C."/>
            <person name="Santos L.A."/>
            <person name="Hacker K.P."/>
            <person name="Balassiano I."/>
            <person name="Medeiros M.A."/>
            <person name="Reis M.G."/>
            <person name="Ko A.I."/>
            <person name="Wunder E.A."/>
        </authorList>
    </citation>
    <scope>NUCLEOTIDE SEQUENCE [LARGE SCALE GENOMIC DNA]</scope>
    <source>
        <strain evidence="2">Yale</strain>
    </source>
</reference>
<evidence type="ECO:0000313" key="2">
    <source>
        <dbReference type="Proteomes" id="UP000265798"/>
    </source>
</evidence>
<organism evidence="1 2">
    <name type="scientific">Leptospira stimsonii</name>
    <dbReference type="NCBI Taxonomy" id="2202203"/>
    <lineage>
        <taxon>Bacteria</taxon>
        <taxon>Pseudomonadati</taxon>
        <taxon>Spirochaetota</taxon>
        <taxon>Spirochaetia</taxon>
        <taxon>Leptospirales</taxon>
        <taxon>Leptospiraceae</taxon>
        <taxon>Leptospira</taxon>
    </lineage>
</organism>
<dbReference type="Proteomes" id="UP000265798">
    <property type="component" value="Unassembled WGS sequence"/>
</dbReference>
<name>A0A396Z8Q2_9LEPT</name>
<gene>
    <name evidence="1" type="ORF">DLM75_00450</name>
</gene>
<dbReference type="AlphaFoldDB" id="A0A396Z8Q2"/>
<sequence length="93" mass="11031">MILKGADRTDSILDVLTMDWKKFILEFDRFFSSNRTVDFEFRFFSGLRISVSFHKKCCRLKRIFFKQGVPFSSFKVGNHSLLYLLRVGDIHKT</sequence>
<dbReference type="EMBL" id="QHCT01000001">
    <property type="protein sequence ID" value="RHX91761.1"/>
    <property type="molecule type" value="Genomic_DNA"/>
</dbReference>
<accession>A0A396Z8Q2</accession>
<comment type="caution">
    <text evidence="1">The sequence shown here is derived from an EMBL/GenBank/DDBJ whole genome shotgun (WGS) entry which is preliminary data.</text>
</comment>